<dbReference type="InterPro" id="IPR003362">
    <property type="entry name" value="Bact_transf"/>
</dbReference>
<keyword evidence="5" id="KW-1185">Reference proteome</keyword>
<reference evidence="4 5" key="1">
    <citation type="submission" date="2023-07" db="EMBL/GenBank/DDBJ databases">
        <title>Novel Shewanella species isolated from Baltic Sea sediments.</title>
        <authorList>
            <person name="Martin-Rodriguez A.J."/>
        </authorList>
    </citation>
    <scope>NUCLEOTIDE SEQUENCE [LARGE SCALE GENOMIC DNA]</scope>
    <source>
        <strain evidence="4 5">SP2S1-2</strain>
    </source>
</reference>
<evidence type="ECO:0000259" key="3">
    <source>
        <dbReference type="Pfam" id="PF02397"/>
    </source>
</evidence>
<keyword evidence="2" id="KW-0812">Transmembrane</keyword>
<keyword evidence="2" id="KW-0472">Membrane</keyword>
<proteinExistence type="inferred from homology"/>
<feature type="domain" description="Bacterial sugar transferase" evidence="3">
    <location>
        <begin position="451"/>
        <end position="639"/>
    </location>
</feature>
<gene>
    <name evidence="4" type="ORF">Q4Q50_14975</name>
</gene>
<dbReference type="PANTHER" id="PTHR30576">
    <property type="entry name" value="COLANIC BIOSYNTHESIS UDP-GLUCOSE LIPID CARRIER TRANSFERASE"/>
    <property type="match status" value="1"/>
</dbReference>
<dbReference type="RefSeq" id="WP_311899996.1">
    <property type="nucleotide sequence ID" value="NZ_JAUOES010000017.1"/>
</dbReference>
<comment type="caution">
    <text evidence="4">The sequence shown here is derived from an EMBL/GenBank/DDBJ whole genome shotgun (WGS) entry which is preliminary data.</text>
</comment>
<evidence type="ECO:0000256" key="2">
    <source>
        <dbReference type="SAM" id="Phobius"/>
    </source>
</evidence>
<dbReference type="Pfam" id="PF02397">
    <property type="entry name" value="Bac_transf"/>
    <property type="match status" value="1"/>
</dbReference>
<accession>A0ABU3G1S9</accession>
<feature type="transmembrane region" description="Helical" evidence="2">
    <location>
        <begin position="456"/>
        <end position="477"/>
    </location>
</feature>
<evidence type="ECO:0000256" key="1">
    <source>
        <dbReference type="ARBA" id="ARBA00006464"/>
    </source>
</evidence>
<protein>
    <submittedName>
        <fullName evidence="4">WecB/TagA/CpsF family glycosyltransferase</fullName>
    </submittedName>
</protein>
<dbReference type="Proteomes" id="UP001249505">
    <property type="component" value="Unassembled WGS sequence"/>
</dbReference>
<dbReference type="PANTHER" id="PTHR30576:SF10">
    <property type="entry name" value="SLL5057 PROTEIN"/>
    <property type="match status" value="1"/>
</dbReference>
<evidence type="ECO:0000313" key="4">
    <source>
        <dbReference type="EMBL" id="MDT3281585.1"/>
    </source>
</evidence>
<keyword evidence="2" id="KW-1133">Transmembrane helix</keyword>
<dbReference type="EMBL" id="JAUOES010000017">
    <property type="protein sequence ID" value="MDT3281585.1"/>
    <property type="molecule type" value="Genomic_DNA"/>
</dbReference>
<dbReference type="Pfam" id="PF03808">
    <property type="entry name" value="Glyco_tran_WecG"/>
    <property type="match status" value="1"/>
</dbReference>
<organism evidence="4 5">
    <name type="scientific">Shewanella scandinavica</name>
    <dbReference type="NCBI Taxonomy" id="3063538"/>
    <lineage>
        <taxon>Bacteria</taxon>
        <taxon>Pseudomonadati</taxon>
        <taxon>Pseudomonadota</taxon>
        <taxon>Gammaproteobacteria</taxon>
        <taxon>Alteromonadales</taxon>
        <taxon>Shewanellaceae</taxon>
        <taxon>Shewanella</taxon>
    </lineage>
</organism>
<sequence length="645" mass="73030">MNTLNLSKTCIPTLWSIQFADRIIALAALLLFFPLISCIYLYLKVMNKTKLERVYIHGIDNLVGLYQFPYQGWTHQLPVIINIIKGDIGLLGDEVHFSFEPKPVLFCRPGLVSISSMQRRIGIDFEDSLPSLRKAYSSLWNYLLALVRVTINSALTSNKTSQAERISLFGLSLHNATMNGMLNLIVSKAKTPAKSLTQFAFVNADCLNKAYTDSQYHRELNNCEAIFADGIGARIACRWLGVGLKANLNGTDMLPLLCEQLIKEELSLFLLGGAPEVAHQAAQQLQLSHPMLKIAGTHHGFFHEADTKSVLKIINSSGAAVLLVAMGAPKQELWLAKYHSKLSPAVGIGVGGLFDFYSNRINRAPLWLRQMGMEWIWRLIQEPRRMWRRYIFGNPLFLLRVRKEVRQLNNKKPHQSETKTNVINYPNLSKSSTQQRCGRIQLRLLLNRIAKRSLDVSVAAFALVLLAPLLLLVALFIRLESPGAVLFSQQRVGKFNHTFTMWKFRSMYQDAEARLASLQKANEMQGGVIFKMKCDPRITRIGKFIRKTSIDELPQLWNVILGDMSLVGPRPALPREVAQYSPSDRRRLQVKPGITCIWQVSGRSNIPFDRQVELDVDYIYQQSLTEDIYLLIKTIPAVIFSRGAY</sequence>
<dbReference type="InterPro" id="IPR004629">
    <property type="entry name" value="WecG_TagA_CpsF"/>
</dbReference>
<dbReference type="NCBIfam" id="TIGR00696">
    <property type="entry name" value="wecG_tagA_cpsF"/>
    <property type="match status" value="1"/>
</dbReference>
<name>A0ABU3G1S9_9GAMM</name>
<feature type="transmembrane region" description="Helical" evidence="2">
    <location>
        <begin position="23"/>
        <end position="43"/>
    </location>
</feature>
<dbReference type="CDD" id="cd06533">
    <property type="entry name" value="Glyco_transf_WecG_TagA"/>
    <property type="match status" value="1"/>
</dbReference>
<comment type="similarity">
    <text evidence="1">Belongs to the bacterial sugar transferase family.</text>
</comment>
<evidence type="ECO:0000313" key="5">
    <source>
        <dbReference type="Proteomes" id="UP001249505"/>
    </source>
</evidence>